<dbReference type="PANTHER" id="PTHR32108">
    <property type="entry name" value="DNA-DIRECTED RNA POLYMERASE SUBUNIT ALPHA"/>
    <property type="match status" value="1"/>
</dbReference>
<gene>
    <name evidence="2" type="ORF">E5676_scaffold259G00220</name>
</gene>
<evidence type="ECO:0000313" key="3">
    <source>
        <dbReference type="Proteomes" id="UP000321947"/>
    </source>
</evidence>
<evidence type="ECO:0008006" key="4">
    <source>
        <dbReference type="Google" id="ProtNLM"/>
    </source>
</evidence>
<accession>A0A5D3CT42</accession>
<reference evidence="2 3" key="1">
    <citation type="submission" date="2019-08" db="EMBL/GenBank/DDBJ databases">
        <title>Draft genome sequences of two oriental melons (Cucumis melo L. var makuwa).</title>
        <authorList>
            <person name="Kwon S.-Y."/>
        </authorList>
    </citation>
    <scope>NUCLEOTIDE SEQUENCE [LARGE SCALE GENOMIC DNA]</scope>
    <source>
        <strain evidence="3">cv. Chang Bougi</strain>
        <tissue evidence="2">Leaf</tissue>
    </source>
</reference>
<dbReference type="EMBL" id="SSTD01008710">
    <property type="protein sequence ID" value="TYK15097.1"/>
    <property type="molecule type" value="Genomic_DNA"/>
</dbReference>
<organism evidence="2 3">
    <name type="scientific">Cucumis melo var. makuwa</name>
    <name type="common">Oriental melon</name>
    <dbReference type="NCBI Taxonomy" id="1194695"/>
    <lineage>
        <taxon>Eukaryota</taxon>
        <taxon>Viridiplantae</taxon>
        <taxon>Streptophyta</taxon>
        <taxon>Embryophyta</taxon>
        <taxon>Tracheophyta</taxon>
        <taxon>Spermatophyta</taxon>
        <taxon>Magnoliopsida</taxon>
        <taxon>eudicotyledons</taxon>
        <taxon>Gunneridae</taxon>
        <taxon>Pentapetalae</taxon>
        <taxon>rosids</taxon>
        <taxon>fabids</taxon>
        <taxon>Cucurbitales</taxon>
        <taxon>Cucurbitaceae</taxon>
        <taxon>Benincaseae</taxon>
        <taxon>Cucumis</taxon>
    </lineage>
</organism>
<dbReference type="PANTHER" id="PTHR32108:SF9">
    <property type="entry name" value="REVERSE TRANSCRIPTASE RNASE H-LIKE DOMAIN-CONTAINING PROTEIN"/>
    <property type="match status" value="1"/>
</dbReference>
<keyword evidence="1" id="KW-0175">Coiled coil</keyword>
<comment type="caution">
    <text evidence="2">The sequence shown here is derived from an EMBL/GenBank/DDBJ whole genome shotgun (WGS) entry which is preliminary data.</text>
</comment>
<protein>
    <recommendedName>
        <fullName evidence="4">Retrotransposon gag protein</fullName>
    </recommendedName>
</protein>
<dbReference type="Proteomes" id="UP000321947">
    <property type="component" value="Unassembled WGS sequence"/>
</dbReference>
<proteinExistence type="predicted"/>
<evidence type="ECO:0000256" key="1">
    <source>
        <dbReference type="SAM" id="Coils"/>
    </source>
</evidence>
<feature type="coiled-coil region" evidence="1">
    <location>
        <begin position="2"/>
        <end position="29"/>
    </location>
</feature>
<evidence type="ECO:0000313" key="2">
    <source>
        <dbReference type="EMBL" id="TYK15097.1"/>
    </source>
</evidence>
<name>A0A5D3CT42_CUCMM</name>
<sequence>MNEQIKDQVQAVRQDIEGLKDQLANILELLNTGRGKNVARTSLQVEVDLNHDMHAYPPAMFINTLRVPYYDKTVGSASTNFSDIITIEERIEFEVKNERIVDPTSKTKRTMTPKKKGGRSTRVELNSKSSDTCILTNCGTDNYFPSYQNEGQSPFELLPQLLKSHQVAIVSQKPMQPPYPKWYDPKAKCEYHARAVGHSSKNCFPLKAKMQSLVKANWLKFKKTREESDVNQNPLPNHEGPAINVVNTFMERYKNKVSDVTTLMNTFFQILYGAGYLSPTSNNDDVEKVGCAKKRCLFHQETDDHSI</sequence>
<dbReference type="AlphaFoldDB" id="A0A5D3CT42"/>